<name>A0AAN7LZP6_TRANT</name>
<accession>A0AAN7LZP6</accession>
<dbReference type="Proteomes" id="UP001346149">
    <property type="component" value="Unassembled WGS sequence"/>
</dbReference>
<reference evidence="1 2" key="1">
    <citation type="journal article" date="2023" name="Hortic Res">
        <title>Pangenome of water caltrop reveals structural variations and asymmetric subgenome divergence after allopolyploidization.</title>
        <authorList>
            <person name="Zhang X."/>
            <person name="Chen Y."/>
            <person name="Wang L."/>
            <person name="Yuan Y."/>
            <person name="Fang M."/>
            <person name="Shi L."/>
            <person name="Lu R."/>
            <person name="Comes H.P."/>
            <person name="Ma Y."/>
            <person name="Chen Y."/>
            <person name="Huang G."/>
            <person name="Zhou Y."/>
            <person name="Zheng Z."/>
            <person name="Qiu Y."/>
        </authorList>
    </citation>
    <scope>NUCLEOTIDE SEQUENCE [LARGE SCALE GENOMIC DNA]</scope>
    <source>
        <strain evidence="1">F231</strain>
    </source>
</reference>
<protein>
    <submittedName>
        <fullName evidence="1">Uncharacterized protein</fullName>
    </submittedName>
</protein>
<dbReference type="AlphaFoldDB" id="A0AAN7LZP6"/>
<evidence type="ECO:0000313" key="1">
    <source>
        <dbReference type="EMBL" id="KAK4799348.1"/>
    </source>
</evidence>
<evidence type="ECO:0000313" key="2">
    <source>
        <dbReference type="Proteomes" id="UP001346149"/>
    </source>
</evidence>
<sequence>MTLGISYRAIDPKLIVNGFEEQMLLVLMIACFCIVNDLKQRPNRKDVRCIRHVKLRSSIETVCTKAEKIIIRYS</sequence>
<gene>
    <name evidence="1" type="ORF">SAY86_024713</name>
</gene>
<keyword evidence="2" id="KW-1185">Reference proteome</keyword>
<dbReference type="EMBL" id="JAXQNO010000004">
    <property type="protein sequence ID" value="KAK4799348.1"/>
    <property type="molecule type" value="Genomic_DNA"/>
</dbReference>
<proteinExistence type="predicted"/>
<organism evidence="1 2">
    <name type="scientific">Trapa natans</name>
    <name type="common">Water chestnut</name>
    <dbReference type="NCBI Taxonomy" id="22666"/>
    <lineage>
        <taxon>Eukaryota</taxon>
        <taxon>Viridiplantae</taxon>
        <taxon>Streptophyta</taxon>
        <taxon>Embryophyta</taxon>
        <taxon>Tracheophyta</taxon>
        <taxon>Spermatophyta</taxon>
        <taxon>Magnoliopsida</taxon>
        <taxon>eudicotyledons</taxon>
        <taxon>Gunneridae</taxon>
        <taxon>Pentapetalae</taxon>
        <taxon>rosids</taxon>
        <taxon>malvids</taxon>
        <taxon>Myrtales</taxon>
        <taxon>Lythraceae</taxon>
        <taxon>Trapa</taxon>
    </lineage>
</organism>
<comment type="caution">
    <text evidence="1">The sequence shown here is derived from an EMBL/GenBank/DDBJ whole genome shotgun (WGS) entry which is preliminary data.</text>
</comment>